<dbReference type="Proteomes" id="UP000005856">
    <property type="component" value="Unassembled WGS sequence"/>
</dbReference>
<reference evidence="1 2" key="1">
    <citation type="submission" date="2007-06" db="EMBL/GenBank/DDBJ databases">
        <authorList>
            <person name="Green D."/>
            <person name="Ferriera S."/>
            <person name="Johnson J."/>
            <person name="Kravitz S."/>
            <person name="Beeson K."/>
            <person name="Sutton G."/>
            <person name="Rogers Y.-H."/>
            <person name="Friedman R."/>
            <person name="Frazier M."/>
            <person name="Venter J.C."/>
        </authorList>
    </citation>
    <scope>NUCLEOTIDE SEQUENCE [LARGE SCALE GENOMIC DNA]</scope>
    <source>
        <strain evidence="1 2">DG893</strain>
    </source>
</reference>
<dbReference type="RefSeq" id="WP_007154120.1">
    <property type="nucleotide sequence ID" value="NZ_ABCP01000018.1"/>
</dbReference>
<evidence type="ECO:0000313" key="1">
    <source>
        <dbReference type="EMBL" id="EDM47381.1"/>
    </source>
</evidence>
<gene>
    <name evidence="1" type="ORF">MDG893_01200</name>
</gene>
<dbReference type="OrthoDB" id="9801609at2"/>
<dbReference type="AlphaFoldDB" id="A6F1I0"/>
<evidence type="ECO:0000313" key="2">
    <source>
        <dbReference type="Proteomes" id="UP000005856"/>
    </source>
</evidence>
<dbReference type="STRING" id="443152.MDG893_01200"/>
<dbReference type="EMBL" id="ABCP01000018">
    <property type="protein sequence ID" value="EDM47381.1"/>
    <property type="molecule type" value="Genomic_DNA"/>
</dbReference>
<proteinExistence type="predicted"/>
<name>A6F1I0_9GAMM</name>
<organism evidence="1 2">
    <name type="scientific">Marinobacter algicola DG893</name>
    <dbReference type="NCBI Taxonomy" id="443152"/>
    <lineage>
        <taxon>Bacteria</taxon>
        <taxon>Pseudomonadati</taxon>
        <taxon>Pseudomonadota</taxon>
        <taxon>Gammaproteobacteria</taxon>
        <taxon>Pseudomonadales</taxon>
        <taxon>Marinobacteraceae</taxon>
        <taxon>Marinobacter</taxon>
    </lineage>
</organism>
<protein>
    <submittedName>
        <fullName evidence="1">Uncharacterized protein</fullName>
    </submittedName>
</protein>
<sequence length="282" mass="32397">MFKVLVVTLFSGENEYEQSCKSVNSQVGVDVHHKIIEHLPKQEAHQKLYQLFNEGRKNFDFFAKLDADMAFSKNTSLLNILEMFDKGVDVVSATVYDGITGTDMQSFNVFSNKCRFFYHSNDPLFTDKLKIDYPGVQCSYVDKQRNVLHAFNPSPFQAFMFGVHRALKVVQPGKKIPSLNSSYHQKLILNQAYEYYRRTKSEHSKHALWGATLVFQKIINDSDLYRKSDYLHIFEEVLTKGGDIDVRLTEHDILSLVSVVGWSRFLIAALRQVLLKLGLKGL</sequence>
<comment type="caution">
    <text evidence="1">The sequence shown here is derived from an EMBL/GenBank/DDBJ whole genome shotgun (WGS) entry which is preliminary data.</text>
</comment>
<keyword evidence="2" id="KW-1185">Reference proteome</keyword>
<accession>A6F1I0</accession>